<evidence type="ECO:0000256" key="5">
    <source>
        <dbReference type="ARBA" id="ARBA00048336"/>
    </source>
</evidence>
<comment type="caution">
    <text evidence="7">The sequence shown here is derived from an EMBL/GenBank/DDBJ whole genome shotgun (WGS) entry which is preliminary data.</text>
</comment>
<evidence type="ECO:0000256" key="3">
    <source>
        <dbReference type="ARBA" id="ARBA00022912"/>
    </source>
</evidence>
<dbReference type="AlphaFoldDB" id="A0A835E3E7"/>
<dbReference type="SUPFAM" id="SSF81606">
    <property type="entry name" value="PP2C-like"/>
    <property type="match status" value="1"/>
</dbReference>
<dbReference type="GO" id="GO:0004722">
    <property type="term" value="F:protein serine/threonine phosphatase activity"/>
    <property type="evidence" value="ECO:0007669"/>
    <property type="project" value="UniProtKB-EC"/>
</dbReference>
<dbReference type="Pfam" id="PF00481">
    <property type="entry name" value="PP2C"/>
    <property type="match status" value="2"/>
</dbReference>
<feature type="domain" description="PPM-type phosphatase" evidence="6">
    <location>
        <begin position="28"/>
        <end position="258"/>
    </location>
</feature>
<comment type="catalytic activity">
    <reaction evidence="5">
        <text>O-phospho-L-threonyl-[protein] + H2O = L-threonyl-[protein] + phosphate</text>
        <dbReference type="Rhea" id="RHEA:47004"/>
        <dbReference type="Rhea" id="RHEA-COMP:11060"/>
        <dbReference type="Rhea" id="RHEA-COMP:11605"/>
        <dbReference type="ChEBI" id="CHEBI:15377"/>
        <dbReference type="ChEBI" id="CHEBI:30013"/>
        <dbReference type="ChEBI" id="CHEBI:43474"/>
        <dbReference type="ChEBI" id="CHEBI:61977"/>
        <dbReference type="EC" id="3.1.3.16"/>
    </reaction>
</comment>
<dbReference type="PROSITE" id="PS51746">
    <property type="entry name" value="PPM_2"/>
    <property type="match status" value="1"/>
</dbReference>
<organism evidence="7 8">
    <name type="scientific">Digitaria exilis</name>
    <dbReference type="NCBI Taxonomy" id="1010633"/>
    <lineage>
        <taxon>Eukaryota</taxon>
        <taxon>Viridiplantae</taxon>
        <taxon>Streptophyta</taxon>
        <taxon>Embryophyta</taxon>
        <taxon>Tracheophyta</taxon>
        <taxon>Spermatophyta</taxon>
        <taxon>Magnoliopsida</taxon>
        <taxon>Liliopsida</taxon>
        <taxon>Poales</taxon>
        <taxon>Poaceae</taxon>
        <taxon>PACMAD clade</taxon>
        <taxon>Panicoideae</taxon>
        <taxon>Panicodae</taxon>
        <taxon>Paniceae</taxon>
        <taxon>Anthephorinae</taxon>
        <taxon>Digitaria</taxon>
    </lineage>
</organism>
<dbReference type="InterPro" id="IPR001932">
    <property type="entry name" value="PPM-type_phosphatase-like_dom"/>
</dbReference>
<keyword evidence="8" id="KW-1185">Reference proteome</keyword>
<evidence type="ECO:0000256" key="4">
    <source>
        <dbReference type="ARBA" id="ARBA00047761"/>
    </source>
</evidence>
<proteinExistence type="predicted"/>
<protein>
    <recommendedName>
        <fullName evidence="1">protein-serine/threonine phosphatase</fullName>
        <ecNumber evidence="1">3.1.3.16</ecNumber>
    </recommendedName>
</protein>
<dbReference type="CDD" id="cd00143">
    <property type="entry name" value="PP2Cc"/>
    <property type="match status" value="1"/>
</dbReference>
<sequence length="373" mass="39996">MSSSSGNNVPAVAPFSLVWGESPKLYLSYGTAALKGARPTLTDAVAAMASFTVLSPPMGLDYFAVFDARRLGAAVAEQLPAKLAGAIAEQVDDELTTESPRFIAAPHDMDGWWRTVVQKAFRAVLEEVAGNGSGAGEDALVAETAAVALVLEKYIVIASSGACKAVLCRGGEHVKLAPERRAHDEFLILGSGGLWGAVAPTQACAFVRQRLGVTSRITMQWESSMDAKGSPDVLVRELANKAVHAGSKDNISVAIVLFRDFWAQKDGEGVRITFNNANGLICLRCRRLGVAVVEHLLAKLADAITKKVDDELATENPWFLAALYGGVGWWRTVIREAFRAILHEVSVDEDALVGDTAVVAHGEIQRDRQLWCL</sequence>
<accession>A0A835E3E7</accession>
<evidence type="ECO:0000259" key="6">
    <source>
        <dbReference type="PROSITE" id="PS51746"/>
    </source>
</evidence>
<dbReference type="OrthoDB" id="420076at2759"/>
<keyword evidence="3" id="KW-0904">Protein phosphatase</keyword>
<dbReference type="SMART" id="SM00332">
    <property type="entry name" value="PP2Cc"/>
    <property type="match status" value="1"/>
</dbReference>
<reference evidence="7" key="1">
    <citation type="submission" date="2020-07" db="EMBL/GenBank/DDBJ databases">
        <title>Genome sequence and genetic diversity analysis of an under-domesticated orphan crop, white fonio (Digitaria exilis).</title>
        <authorList>
            <person name="Bennetzen J.L."/>
            <person name="Chen S."/>
            <person name="Ma X."/>
            <person name="Wang X."/>
            <person name="Yssel A.E.J."/>
            <person name="Chaluvadi S.R."/>
            <person name="Johnson M."/>
            <person name="Gangashetty P."/>
            <person name="Hamidou F."/>
            <person name="Sanogo M.D."/>
            <person name="Zwaenepoel A."/>
            <person name="Wallace J."/>
            <person name="Van De Peer Y."/>
            <person name="Van Deynze A."/>
        </authorList>
    </citation>
    <scope>NUCLEOTIDE SEQUENCE</scope>
    <source>
        <tissue evidence="7">Leaves</tissue>
    </source>
</reference>
<dbReference type="PANTHER" id="PTHR47992">
    <property type="entry name" value="PROTEIN PHOSPHATASE"/>
    <property type="match status" value="1"/>
</dbReference>
<evidence type="ECO:0000256" key="1">
    <source>
        <dbReference type="ARBA" id="ARBA00013081"/>
    </source>
</evidence>
<comment type="catalytic activity">
    <reaction evidence="4">
        <text>O-phospho-L-seryl-[protein] + H2O = L-seryl-[protein] + phosphate</text>
        <dbReference type="Rhea" id="RHEA:20629"/>
        <dbReference type="Rhea" id="RHEA-COMP:9863"/>
        <dbReference type="Rhea" id="RHEA-COMP:11604"/>
        <dbReference type="ChEBI" id="CHEBI:15377"/>
        <dbReference type="ChEBI" id="CHEBI:29999"/>
        <dbReference type="ChEBI" id="CHEBI:43474"/>
        <dbReference type="ChEBI" id="CHEBI:83421"/>
        <dbReference type="EC" id="3.1.3.16"/>
    </reaction>
</comment>
<evidence type="ECO:0000256" key="2">
    <source>
        <dbReference type="ARBA" id="ARBA00022801"/>
    </source>
</evidence>
<keyword evidence="2" id="KW-0378">Hydrolase</keyword>
<dbReference type="Proteomes" id="UP000636709">
    <property type="component" value="Unassembled WGS sequence"/>
</dbReference>
<evidence type="ECO:0000313" key="8">
    <source>
        <dbReference type="Proteomes" id="UP000636709"/>
    </source>
</evidence>
<dbReference type="EC" id="3.1.3.16" evidence="1"/>
<dbReference type="Gene3D" id="3.60.40.10">
    <property type="entry name" value="PPM-type phosphatase domain"/>
    <property type="match status" value="2"/>
</dbReference>
<evidence type="ECO:0000313" key="7">
    <source>
        <dbReference type="EMBL" id="KAF8661620.1"/>
    </source>
</evidence>
<gene>
    <name evidence="7" type="ORF">HU200_056909</name>
</gene>
<dbReference type="InterPro" id="IPR036457">
    <property type="entry name" value="PPM-type-like_dom_sf"/>
</dbReference>
<dbReference type="InterPro" id="IPR015655">
    <property type="entry name" value="PP2C"/>
</dbReference>
<name>A0A835E3E7_9POAL</name>
<dbReference type="EMBL" id="JACEFO010002393">
    <property type="protein sequence ID" value="KAF8661620.1"/>
    <property type="molecule type" value="Genomic_DNA"/>
</dbReference>